<sequence length="219" mass="23929">MTTVDWTALKREARRQDTSPERRLELAHFAPDLAREVARAQNTPPDVLATLAQHPDLRVRLALASNPRTPPTLLAAFCRSSDMELLVAVAGNKSTPPSQLETLAQHRNARIQGQLASNLSTPLDVLTIIAPRSGNLTIQGLKILVEYGDNASCANLDKTVPDLIKGMALSELIPAGAARRLLDHPSPEIRQILHRHVDKVATSVRAQIKQHLMQEGAHS</sequence>
<organism evidence="1 2">
    <name type="scientific">Deinococcus grandis</name>
    <dbReference type="NCBI Taxonomy" id="57498"/>
    <lineage>
        <taxon>Bacteria</taxon>
        <taxon>Thermotogati</taxon>
        <taxon>Deinococcota</taxon>
        <taxon>Deinococci</taxon>
        <taxon>Deinococcales</taxon>
        <taxon>Deinococcaceae</taxon>
        <taxon>Deinococcus</taxon>
    </lineage>
</organism>
<dbReference type="EMBL" id="BCMS01000001">
    <property type="protein sequence ID" value="GAQ20725.1"/>
    <property type="molecule type" value="Genomic_DNA"/>
</dbReference>
<dbReference type="InterPro" id="IPR016024">
    <property type="entry name" value="ARM-type_fold"/>
</dbReference>
<keyword evidence="2" id="KW-1185">Reference proteome</keyword>
<proteinExistence type="predicted"/>
<evidence type="ECO:0000313" key="2">
    <source>
        <dbReference type="Proteomes" id="UP000056209"/>
    </source>
</evidence>
<dbReference type="RefSeq" id="WP_153013611.1">
    <property type="nucleotide sequence ID" value="NZ_BCMS01000001.1"/>
</dbReference>
<comment type="caution">
    <text evidence="1">The sequence shown here is derived from an EMBL/GenBank/DDBJ whole genome shotgun (WGS) entry which is preliminary data.</text>
</comment>
<dbReference type="Gene3D" id="1.25.10.10">
    <property type="entry name" value="Leucine-rich Repeat Variant"/>
    <property type="match status" value="1"/>
</dbReference>
<accession>A0A100HHA8</accession>
<dbReference type="InterPro" id="IPR011989">
    <property type="entry name" value="ARM-like"/>
</dbReference>
<protein>
    <submittedName>
        <fullName evidence="1">Leucine rich repeat variant</fullName>
    </submittedName>
</protein>
<gene>
    <name evidence="1" type="ORF">DEIGR_100752</name>
</gene>
<reference evidence="2" key="1">
    <citation type="submission" date="2015-11" db="EMBL/GenBank/DDBJ databases">
        <title>Draft Genome Sequence of the Radioresistant Bacterium Deinococcus grandis, Isolated from Freshwater Fish in Japan.</title>
        <authorList>
            <person name="Satoh K."/>
            <person name="Onodera T."/>
            <person name="Omoso K."/>
            <person name="Takeda-Yano K."/>
            <person name="Katayama T."/>
            <person name="Oono Y."/>
            <person name="Narumi I."/>
        </authorList>
    </citation>
    <scope>NUCLEOTIDE SEQUENCE [LARGE SCALE GENOMIC DNA]</scope>
    <source>
        <strain evidence="2">ATCC 43672</strain>
    </source>
</reference>
<dbReference type="SUPFAM" id="SSF48371">
    <property type="entry name" value="ARM repeat"/>
    <property type="match status" value="1"/>
</dbReference>
<dbReference type="OrthoDB" id="74088at2"/>
<dbReference type="AlphaFoldDB" id="A0A100HHA8"/>
<dbReference type="Proteomes" id="UP000056209">
    <property type="component" value="Unassembled WGS sequence"/>
</dbReference>
<name>A0A100HHA8_9DEIO</name>
<evidence type="ECO:0000313" key="1">
    <source>
        <dbReference type="EMBL" id="GAQ20725.1"/>
    </source>
</evidence>